<organism evidence="4 6">
    <name type="scientific">Phytophthora rubi</name>
    <dbReference type="NCBI Taxonomy" id="129364"/>
    <lineage>
        <taxon>Eukaryota</taxon>
        <taxon>Sar</taxon>
        <taxon>Stramenopiles</taxon>
        <taxon>Oomycota</taxon>
        <taxon>Peronosporomycetes</taxon>
        <taxon>Peronosporales</taxon>
        <taxon>Peronosporaceae</taxon>
        <taxon>Phytophthora</taxon>
    </lineage>
</organism>
<evidence type="ECO:0000313" key="4">
    <source>
        <dbReference type="EMBL" id="KAE9322878.1"/>
    </source>
</evidence>
<evidence type="ECO:0000313" key="5">
    <source>
        <dbReference type="Proteomes" id="UP000429607"/>
    </source>
</evidence>
<dbReference type="Proteomes" id="UP000429607">
    <property type="component" value="Unassembled WGS sequence"/>
</dbReference>
<feature type="compositionally biased region" description="Basic residues" evidence="1">
    <location>
        <begin position="108"/>
        <end position="117"/>
    </location>
</feature>
<dbReference type="EMBL" id="QXFV01001290">
    <property type="protein sequence ID" value="KAE9009640.1"/>
    <property type="molecule type" value="Genomic_DNA"/>
</dbReference>
<gene>
    <name evidence="3" type="ORF">PR001_g16385</name>
    <name evidence="2" type="ORF">PR002_g16719</name>
    <name evidence="4" type="ORF">PR003_g17107</name>
</gene>
<dbReference type="EMBL" id="QXFU01001296">
    <property type="protein sequence ID" value="KAE9005589.1"/>
    <property type="molecule type" value="Genomic_DNA"/>
</dbReference>
<proteinExistence type="predicted"/>
<dbReference type="OrthoDB" id="119734at2759"/>
<evidence type="ECO:0000313" key="6">
    <source>
        <dbReference type="Proteomes" id="UP000434957"/>
    </source>
</evidence>
<feature type="region of interest" description="Disordered" evidence="1">
    <location>
        <begin position="96"/>
        <end position="117"/>
    </location>
</feature>
<keyword evidence="6" id="KW-1185">Reference proteome</keyword>
<evidence type="ECO:0000313" key="7">
    <source>
        <dbReference type="Proteomes" id="UP000435112"/>
    </source>
</evidence>
<protein>
    <submittedName>
        <fullName evidence="4">Uncharacterized protein</fullName>
    </submittedName>
</protein>
<comment type="caution">
    <text evidence="4">The sequence shown here is derived from an EMBL/GenBank/DDBJ whole genome shotgun (WGS) entry which is preliminary data.</text>
</comment>
<reference evidence="4 6" key="1">
    <citation type="submission" date="2018-08" db="EMBL/GenBank/DDBJ databases">
        <title>Genomic investigation of the strawberry pathogen Phytophthora fragariae indicates pathogenicity is determined by transcriptional variation in three key races.</title>
        <authorList>
            <person name="Adams T.M."/>
            <person name="Armitage A.D."/>
            <person name="Sobczyk M.K."/>
            <person name="Bates H.J."/>
            <person name="Dunwell J.M."/>
            <person name="Nellist C.F."/>
            <person name="Harrison R.J."/>
        </authorList>
    </citation>
    <scope>NUCLEOTIDE SEQUENCE [LARGE SCALE GENOMIC DNA]</scope>
    <source>
        <strain evidence="3 5">SCRP249</strain>
        <strain evidence="2 7">SCRP324</strain>
        <strain evidence="4 6">SCRP333</strain>
    </source>
</reference>
<evidence type="ECO:0000256" key="1">
    <source>
        <dbReference type="SAM" id="MobiDB-lite"/>
    </source>
</evidence>
<name>A0A6A4ET95_9STRA</name>
<dbReference type="Proteomes" id="UP000435112">
    <property type="component" value="Unassembled WGS sequence"/>
</dbReference>
<accession>A0A6A4ET95</accession>
<dbReference type="EMBL" id="QXFT01001290">
    <property type="protein sequence ID" value="KAE9322878.1"/>
    <property type="molecule type" value="Genomic_DNA"/>
</dbReference>
<dbReference type="Proteomes" id="UP000434957">
    <property type="component" value="Unassembled WGS sequence"/>
</dbReference>
<evidence type="ECO:0000313" key="2">
    <source>
        <dbReference type="EMBL" id="KAE9005589.1"/>
    </source>
</evidence>
<dbReference type="AlphaFoldDB" id="A0A6A4ET95"/>
<evidence type="ECO:0000313" key="3">
    <source>
        <dbReference type="EMBL" id="KAE9009640.1"/>
    </source>
</evidence>
<sequence>MDCVLLMALVAKQIETAESPLPSLELIPHFAQRSSSPFTHPIARMRHLFHRSDKRLSVDSDDGVELKERRSSLFRRCRPAEDNDLVELVRPRDTLVTRISESESPTERRRRRRRSLL</sequence>